<reference evidence="2 3" key="1">
    <citation type="submission" date="2012-05" db="EMBL/GenBank/DDBJ databases">
        <authorList>
            <person name="Weinstock G."/>
            <person name="Sodergren E."/>
            <person name="Lobos E.A."/>
            <person name="Fulton L."/>
            <person name="Fulton R."/>
            <person name="Courtney L."/>
            <person name="Fronick C."/>
            <person name="O'Laughlin M."/>
            <person name="Godfrey J."/>
            <person name="Wilson R.M."/>
            <person name="Miner T."/>
            <person name="Farmer C."/>
            <person name="Delehaunty K."/>
            <person name="Cordes M."/>
            <person name="Minx P."/>
            <person name="Tomlinson C."/>
            <person name="Chen J."/>
            <person name="Wollam A."/>
            <person name="Pepin K.H."/>
            <person name="Bhonagiri V."/>
            <person name="Zhang X."/>
            <person name="Suruliraj S."/>
            <person name="Warren W."/>
            <person name="Mitreva M."/>
            <person name="Mardis E.R."/>
            <person name="Wilson R.K."/>
        </authorList>
    </citation>
    <scope>NUCLEOTIDE SEQUENCE [LARGE SCALE GENOMIC DNA]</scope>
    <source>
        <strain evidence="2 3">F0055</strain>
    </source>
</reference>
<dbReference type="Proteomes" id="UP000010433">
    <property type="component" value="Unassembled WGS sequence"/>
</dbReference>
<dbReference type="OrthoDB" id="1073198at2"/>
<accession>L1NF51</accession>
<dbReference type="EMBL" id="AMEP01000064">
    <property type="protein sequence ID" value="EKY01812.1"/>
    <property type="molecule type" value="Genomic_DNA"/>
</dbReference>
<gene>
    <name evidence="2" type="ORF">HMPREF9151_00951</name>
</gene>
<proteinExistence type="predicted"/>
<dbReference type="Gene3D" id="2.20.110.10">
    <property type="entry name" value="Histone H3 K4-specific methyltransferase SET7/9 N-terminal domain"/>
    <property type="match status" value="1"/>
</dbReference>
<dbReference type="AlphaFoldDB" id="L1NF51"/>
<dbReference type="PATRIC" id="fig|1127699.3.peg.875"/>
<dbReference type="SUPFAM" id="SSF82185">
    <property type="entry name" value="Histone H3 K4-specific methyltransferase SET7/9 N-terminal domain"/>
    <property type="match status" value="1"/>
</dbReference>
<organism evidence="2 3">
    <name type="scientific">Hoylesella saccharolytica F0055</name>
    <dbReference type="NCBI Taxonomy" id="1127699"/>
    <lineage>
        <taxon>Bacteria</taxon>
        <taxon>Pseudomonadati</taxon>
        <taxon>Bacteroidota</taxon>
        <taxon>Bacteroidia</taxon>
        <taxon>Bacteroidales</taxon>
        <taxon>Prevotellaceae</taxon>
        <taxon>Hoylesella</taxon>
    </lineage>
</organism>
<keyword evidence="3" id="KW-1185">Reference proteome</keyword>
<evidence type="ECO:0000313" key="2">
    <source>
        <dbReference type="EMBL" id="EKY01812.1"/>
    </source>
</evidence>
<dbReference type="RefSeq" id="WP_009162166.1">
    <property type="nucleotide sequence ID" value="NZ_KB290984.1"/>
</dbReference>
<sequence>MKLIGILFIVWIGCIKASAQEFVTTYDSGKPHIYGFYNKETGKREGRWIWFERDGTKEAECDYVDGKIEGLYIKYDWGQIDRVEEYRNGKKNGITTEYYFRRNSKDPLRKCMEKTYVDDVLEGPCRQYDQQGRITKRYRVHNDAVVADSLFAPDGFMYQTRLRVEAPETREGFRYITKTYRRPVKRSTAARSKLKNPANAAKPVKKKLTVNNSGVIDLK</sequence>
<evidence type="ECO:0000256" key="1">
    <source>
        <dbReference type="SAM" id="MobiDB-lite"/>
    </source>
</evidence>
<protein>
    <recommendedName>
        <fullName evidence="4">MORN repeat protein</fullName>
    </recommendedName>
</protein>
<dbReference type="STRING" id="1127699.HMPREF9151_00951"/>
<dbReference type="HOGENOM" id="CLU_096094_0_0_10"/>
<comment type="caution">
    <text evidence="2">The sequence shown here is derived from an EMBL/GenBank/DDBJ whole genome shotgun (WGS) entry which is preliminary data.</text>
</comment>
<evidence type="ECO:0000313" key="3">
    <source>
        <dbReference type="Proteomes" id="UP000010433"/>
    </source>
</evidence>
<feature type="region of interest" description="Disordered" evidence="1">
    <location>
        <begin position="186"/>
        <end position="206"/>
    </location>
</feature>
<evidence type="ECO:0008006" key="4">
    <source>
        <dbReference type="Google" id="ProtNLM"/>
    </source>
</evidence>
<name>L1NF51_9BACT</name>